<evidence type="ECO:0000256" key="5">
    <source>
        <dbReference type="PIRSR" id="PIRSR006386-1"/>
    </source>
</evidence>
<dbReference type="InterPro" id="IPR001853">
    <property type="entry name" value="DSBA-like_thioredoxin_dom"/>
</dbReference>
<name>A0AAN7CXD7_9PEZI</name>
<reference evidence="7" key="2">
    <citation type="submission" date="2023-05" db="EMBL/GenBank/DDBJ databases">
        <authorList>
            <consortium name="Lawrence Berkeley National Laboratory"/>
            <person name="Steindorff A."/>
            <person name="Hensen N."/>
            <person name="Bonometti L."/>
            <person name="Westerberg I."/>
            <person name="Brannstrom I.O."/>
            <person name="Guillou S."/>
            <person name="Cros-Aarteil S."/>
            <person name="Calhoun S."/>
            <person name="Haridas S."/>
            <person name="Kuo A."/>
            <person name="Mondo S."/>
            <person name="Pangilinan J."/>
            <person name="Riley R."/>
            <person name="Labutti K."/>
            <person name="Andreopoulos B."/>
            <person name="Lipzen A."/>
            <person name="Chen C."/>
            <person name="Yanf M."/>
            <person name="Daum C."/>
            <person name="Ng V."/>
            <person name="Clum A."/>
            <person name="Ohm R."/>
            <person name="Martin F."/>
            <person name="Silar P."/>
            <person name="Natvig D."/>
            <person name="Lalanne C."/>
            <person name="Gautier V."/>
            <person name="Ament-Velasquez S.L."/>
            <person name="Kruys A."/>
            <person name="Hutchinson M.I."/>
            <person name="Powell A.J."/>
            <person name="Barry K."/>
            <person name="Miller A.N."/>
            <person name="Grigoriev I.V."/>
            <person name="Debuchy R."/>
            <person name="Gladieux P."/>
            <person name="Thoren M.H."/>
            <person name="Johannesson H."/>
        </authorList>
    </citation>
    <scope>NUCLEOTIDE SEQUENCE</scope>
    <source>
        <strain evidence="7">CBS 359.72</strain>
    </source>
</reference>
<evidence type="ECO:0000259" key="6">
    <source>
        <dbReference type="Pfam" id="PF01323"/>
    </source>
</evidence>
<dbReference type="GO" id="GO:0004602">
    <property type="term" value="F:glutathione peroxidase activity"/>
    <property type="evidence" value="ECO:0007669"/>
    <property type="project" value="TreeGrafter"/>
</dbReference>
<organism evidence="7 8">
    <name type="scientific">Corynascus novoguineensis</name>
    <dbReference type="NCBI Taxonomy" id="1126955"/>
    <lineage>
        <taxon>Eukaryota</taxon>
        <taxon>Fungi</taxon>
        <taxon>Dikarya</taxon>
        <taxon>Ascomycota</taxon>
        <taxon>Pezizomycotina</taxon>
        <taxon>Sordariomycetes</taxon>
        <taxon>Sordariomycetidae</taxon>
        <taxon>Sordariales</taxon>
        <taxon>Chaetomiaceae</taxon>
        <taxon>Corynascus</taxon>
    </lineage>
</organism>
<evidence type="ECO:0000313" key="7">
    <source>
        <dbReference type="EMBL" id="KAK4248648.1"/>
    </source>
</evidence>
<gene>
    <name evidence="7" type="ORF">C7999DRAFT_40157</name>
</gene>
<dbReference type="GO" id="GO:0005739">
    <property type="term" value="C:mitochondrion"/>
    <property type="evidence" value="ECO:0007669"/>
    <property type="project" value="TreeGrafter"/>
</dbReference>
<evidence type="ECO:0000256" key="4">
    <source>
        <dbReference type="PIRNR" id="PIRNR006386"/>
    </source>
</evidence>
<dbReference type="PANTHER" id="PTHR42943">
    <property type="entry name" value="GLUTATHIONE S-TRANSFERASE KAPPA"/>
    <property type="match status" value="1"/>
</dbReference>
<comment type="caution">
    <text evidence="7">The sequence shown here is derived from an EMBL/GenBank/DDBJ whole genome shotgun (WGS) entry which is preliminary data.</text>
</comment>
<evidence type="ECO:0000256" key="3">
    <source>
        <dbReference type="ARBA" id="ARBA00047960"/>
    </source>
</evidence>
<dbReference type="GO" id="GO:0005777">
    <property type="term" value="C:peroxisome"/>
    <property type="evidence" value="ECO:0007669"/>
    <property type="project" value="TreeGrafter"/>
</dbReference>
<dbReference type="Pfam" id="PF01323">
    <property type="entry name" value="DSBA"/>
    <property type="match status" value="1"/>
</dbReference>
<dbReference type="Proteomes" id="UP001303647">
    <property type="component" value="Unassembled WGS sequence"/>
</dbReference>
<dbReference type="InterPro" id="IPR014440">
    <property type="entry name" value="HCCAis_GSTk"/>
</dbReference>
<dbReference type="EMBL" id="MU857634">
    <property type="protein sequence ID" value="KAK4248648.1"/>
    <property type="molecule type" value="Genomic_DNA"/>
</dbReference>
<dbReference type="PIRSF" id="PIRSF006386">
    <property type="entry name" value="HCCAis_GSTk"/>
    <property type="match status" value="1"/>
</dbReference>
<dbReference type="GO" id="GO:0006749">
    <property type="term" value="P:glutathione metabolic process"/>
    <property type="evidence" value="ECO:0007669"/>
    <property type="project" value="TreeGrafter"/>
</dbReference>
<evidence type="ECO:0000256" key="2">
    <source>
        <dbReference type="ARBA" id="ARBA00022679"/>
    </source>
</evidence>
<feature type="active site" description="Nucleophile" evidence="5">
    <location>
        <position position="14"/>
    </location>
</feature>
<dbReference type="GO" id="GO:0004364">
    <property type="term" value="F:glutathione transferase activity"/>
    <property type="evidence" value="ECO:0007669"/>
    <property type="project" value="UniProtKB-UniRule"/>
</dbReference>
<evidence type="ECO:0000313" key="8">
    <source>
        <dbReference type="Proteomes" id="UP001303647"/>
    </source>
</evidence>
<reference evidence="7" key="1">
    <citation type="journal article" date="2023" name="Mol. Phylogenet. Evol.">
        <title>Genome-scale phylogeny and comparative genomics of the fungal order Sordariales.</title>
        <authorList>
            <person name="Hensen N."/>
            <person name="Bonometti L."/>
            <person name="Westerberg I."/>
            <person name="Brannstrom I.O."/>
            <person name="Guillou S."/>
            <person name="Cros-Aarteil S."/>
            <person name="Calhoun S."/>
            <person name="Haridas S."/>
            <person name="Kuo A."/>
            <person name="Mondo S."/>
            <person name="Pangilinan J."/>
            <person name="Riley R."/>
            <person name="LaButti K."/>
            <person name="Andreopoulos B."/>
            <person name="Lipzen A."/>
            <person name="Chen C."/>
            <person name="Yan M."/>
            <person name="Daum C."/>
            <person name="Ng V."/>
            <person name="Clum A."/>
            <person name="Steindorff A."/>
            <person name="Ohm R.A."/>
            <person name="Martin F."/>
            <person name="Silar P."/>
            <person name="Natvig D.O."/>
            <person name="Lalanne C."/>
            <person name="Gautier V."/>
            <person name="Ament-Velasquez S.L."/>
            <person name="Kruys A."/>
            <person name="Hutchinson M.I."/>
            <person name="Powell A.J."/>
            <person name="Barry K."/>
            <person name="Miller A.N."/>
            <person name="Grigoriev I.V."/>
            <person name="Debuchy R."/>
            <person name="Gladieux P."/>
            <person name="Hiltunen Thoren M."/>
            <person name="Johannesson H."/>
        </authorList>
    </citation>
    <scope>NUCLEOTIDE SEQUENCE</scope>
    <source>
        <strain evidence="7">CBS 359.72</strain>
    </source>
</reference>
<dbReference type="InterPro" id="IPR051924">
    <property type="entry name" value="GST_Kappa/NadH"/>
</dbReference>
<protein>
    <recommendedName>
        <fullName evidence="4">Glutathione S-transferase kappa</fullName>
        <ecNumber evidence="4">2.5.1.18</ecNumber>
    </recommendedName>
</protein>
<comment type="similarity">
    <text evidence="1 4">Belongs to the GST superfamily. Kappa family.</text>
</comment>
<sequence>MARPKITLYVDTVSPFAYLAYYVLRHDAVFKGCDITYVPIFLGGIMHKCGNVAPIKIKNKDVYINTERLRWARHFSVPITTGMPPDFPANTLHVMRALCCIEARDAAAADQQQPLLTKALDEFYLQYWGNGAATHRPEVLRQTLTGLFGAAEADKIIAESATPAAKQALTTNTDRAFDSGAFGLPWMVCTDAQGKTEGFFGVDHLGQVAQFLGLERPGEAAKGGSGWKALL</sequence>
<proteinExistence type="inferred from homology"/>
<dbReference type="PANTHER" id="PTHR42943:SF2">
    <property type="entry name" value="GLUTATHIONE S-TRANSFERASE KAPPA 1"/>
    <property type="match status" value="1"/>
</dbReference>
<dbReference type="FunFam" id="3.40.30.10:FF:000096">
    <property type="entry name" value="Glutathione S-transferase kappa"/>
    <property type="match status" value="1"/>
</dbReference>
<evidence type="ECO:0000256" key="1">
    <source>
        <dbReference type="ARBA" id="ARBA00006494"/>
    </source>
</evidence>
<dbReference type="Gene3D" id="3.40.30.10">
    <property type="entry name" value="Glutaredoxin"/>
    <property type="match status" value="1"/>
</dbReference>
<dbReference type="InterPro" id="IPR036249">
    <property type="entry name" value="Thioredoxin-like_sf"/>
</dbReference>
<keyword evidence="8" id="KW-1185">Reference proteome</keyword>
<accession>A0AAN7CXD7</accession>
<comment type="catalytic activity">
    <reaction evidence="3 4">
        <text>RX + glutathione = an S-substituted glutathione + a halide anion + H(+)</text>
        <dbReference type="Rhea" id="RHEA:16437"/>
        <dbReference type="ChEBI" id="CHEBI:15378"/>
        <dbReference type="ChEBI" id="CHEBI:16042"/>
        <dbReference type="ChEBI" id="CHEBI:17792"/>
        <dbReference type="ChEBI" id="CHEBI:57925"/>
        <dbReference type="ChEBI" id="CHEBI:90779"/>
        <dbReference type="EC" id="2.5.1.18"/>
    </reaction>
</comment>
<dbReference type="EC" id="2.5.1.18" evidence="4"/>
<feature type="domain" description="DSBA-like thioredoxin" evidence="6">
    <location>
        <begin position="6"/>
        <end position="212"/>
    </location>
</feature>
<keyword evidence="2 4" id="KW-0808">Transferase</keyword>
<dbReference type="SUPFAM" id="SSF52833">
    <property type="entry name" value="Thioredoxin-like"/>
    <property type="match status" value="1"/>
</dbReference>
<dbReference type="AlphaFoldDB" id="A0AAN7CXD7"/>